<protein>
    <submittedName>
        <fullName evidence="2">Uncharacterized protein</fullName>
    </submittedName>
</protein>
<reference evidence="2" key="1">
    <citation type="submission" date="2014-11" db="EMBL/GenBank/DDBJ databases">
        <authorList>
            <person name="Otto D Thomas"/>
            <person name="Naeem Raeece"/>
        </authorList>
    </citation>
    <scope>NUCLEOTIDE SEQUENCE</scope>
</reference>
<feature type="compositionally biased region" description="Basic residues" evidence="1">
    <location>
        <begin position="1223"/>
        <end position="1232"/>
    </location>
</feature>
<feature type="compositionally biased region" description="Basic and acidic residues" evidence="1">
    <location>
        <begin position="545"/>
        <end position="556"/>
    </location>
</feature>
<evidence type="ECO:0000313" key="2">
    <source>
        <dbReference type="EMBL" id="CEM51876.1"/>
    </source>
</evidence>
<accession>A0A0G4I4K7</accession>
<dbReference type="Gene3D" id="1.25.10.10">
    <property type="entry name" value="Leucine-rich Repeat Variant"/>
    <property type="match status" value="1"/>
</dbReference>
<dbReference type="EMBL" id="CDMZ01005076">
    <property type="protein sequence ID" value="CEM51876.1"/>
    <property type="molecule type" value="Genomic_DNA"/>
</dbReference>
<dbReference type="GO" id="GO:0000796">
    <property type="term" value="C:condensin complex"/>
    <property type="evidence" value="ECO:0007669"/>
    <property type="project" value="TreeGrafter"/>
</dbReference>
<dbReference type="VEuPathDB" id="CryptoDB:Cvel_1810"/>
<sequence length="1297" mass="142100">MASPESPERAPSEADKKEENQVDVLEDLTDRLRSIVDQGVRLRKVDLSKLWTTETKKKMEALDFNDHSADPVKQEAAQIFKMVHNATHLLKLEPEGPALLSVLLLKDSSLVRVIGEGVELLAMQSPSEEDFLMFSDLFYKTWKESGSKNASPLTTMEIERLLKRIVKCAILTRNEKAAKNLRTCLATFRLNAGALRGEAEKHKLKRLLFDTHNAFLWQHLSRANWTVRMNACQVLAYVFPLTNPERNMEALNFDEQVLEMIKCAEDPEEPVRKAALHGLIEWLQCNYGVLKDLGGGVTPILKFLFEKAIRDKNSVDMRVETLKGLAVIVNNPVMFGVKLQDDMRNCPLVDLQEEGGEGAGTSPSRGFLPSVVKFCMNDPESKVQEALIDLLEALRIHCEGKASENIWEYVEMASLMGRLDYEFFTATAIDRTDKSFGDRGGAWRRKAKFCAHALFRYGQKASEIVATVNSYVPRYPCALVAMSTFADEWAAPAELQEAMLQLLSQAGERVYQLKMAGTNAEGQGDEDNSNTENAGSSGNANGGGDKTKTDRKRGRDGQAAGGAAGAKSKKSKKGTGAGSSAEGSVAEYERLLRCAAVQLQVVVRFANCLREEKVKAESAGKGRGKKAKGKEAEEQKKANEEILERWDEMMTTIKTKMQPFIGAILSSPLAAHAVDVIRHLGIQVHDCSGVKESLEFVFSQPLGTEEEDAEGGSSSRGSKKEDPKKTKREIGDGAKVATLRAQTDADIVVNHFAVGLLAADTGLLECIPVEAAAAIGELTRRVKEWTGIGGKPKKAGGKKVEVEAKGKTEEQLLETVSQLMCFFWERSDDSSETCRQATECAPLRIAVAEFLLFLHAALFESASGRGLFRECSSSNRGSNPPNASKASRAGKKKAKGGDGEGEGDEKSRRSALRVISALLPSILRSALHIEKDRSSGWITECLPDITFTSSPELPRSLPSVLARLLSFLGTADPQKLMGNSTEAAEEGNAKTRRGGERKRTKVKEEEEAEEGSEEGGLESKESALISIVNIYFCVAESCKILPFLELSEDSDEADEEEDEDGESGRGGRKNEQREKETSEDTHRRNALLALSGAVETGLQWTLKIPGGEGKCAFRLLWALLKDLSVCLQVIHVPEDAFFSCLEVAVSSGKPKIVGEQQVRSVVDRFVTLCKGQKGKVDKKRLQTKLAETLREAEERTQKGGENDEAHIELVTSIKEQTLEKLRTGGRRRKRKGHGGDAGDEEEGEGGEEGYGGSEEEEGEDFEGAMEEVDPAQMSMQDLQEFLTGTGTGGVIEMTQGV</sequence>
<feature type="compositionally biased region" description="Acidic residues" evidence="1">
    <location>
        <begin position="1005"/>
        <end position="1016"/>
    </location>
</feature>
<feature type="compositionally biased region" description="Basic and acidic residues" evidence="1">
    <location>
        <begin position="1"/>
        <end position="20"/>
    </location>
</feature>
<name>A0A0G4I4K7_9ALVE</name>
<dbReference type="SUPFAM" id="SSF48371">
    <property type="entry name" value="ARM repeat"/>
    <property type="match status" value="1"/>
</dbReference>
<feature type="compositionally biased region" description="Polar residues" evidence="1">
    <location>
        <begin position="871"/>
        <end position="882"/>
    </location>
</feature>
<proteinExistence type="predicted"/>
<feature type="compositionally biased region" description="Basic and acidic residues" evidence="1">
    <location>
        <begin position="718"/>
        <end position="729"/>
    </location>
</feature>
<feature type="region of interest" description="Disordered" evidence="1">
    <location>
        <begin position="701"/>
        <end position="729"/>
    </location>
</feature>
<dbReference type="GO" id="GO:0000070">
    <property type="term" value="P:mitotic sister chromatid segregation"/>
    <property type="evidence" value="ECO:0007669"/>
    <property type="project" value="TreeGrafter"/>
</dbReference>
<feature type="region of interest" description="Disordered" evidence="1">
    <location>
        <begin position="1"/>
        <end position="23"/>
    </location>
</feature>
<feature type="compositionally biased region" description="Acidic residues" evidence="1">
    <location>
        <begin position="1049"/>
        <end position="1061"/>
    </location>
</feature>
<gene>
    <name evidence="2" type="ORF">Cvel_1810</name>
</gene>
<feature type="compositionally biased region" description="Low complexity" evidence="1">
    <location>
        <begin position="530"/>
        <end position="539"/>
    </location>
</feature>
<dbReference type="PANTHER" id="PTHR16199">
    <property type="entry name" value="CONDENSIN-2 COMPLEX SUBUNIT G2"/>
    <property type="match status" value="1"/>
</dbReference>
<feature type="compositionally biased region" description="Basic residues" evidence="1">
    <location>
        <begin position="990"/>
        <end position="1001"/>
    </location>
</feature>
<feature type="region of interest" description="Disordered" evidence="1">
    <location>
        <begin position="975"/>
        <end position="1018"/>
    </location>
</feature>
<dbReference type="InterPro" id="IPR011989">
    <property type="entry name" value="ARM-like"/>
</dbReference>
<feature type="region of interest" description="Disordered" evidence="1">
    <location>
        <begin position="518"/>
        <end position="582"/>
    </location>
</feature>
<feature type="region of interest" description="Disordered" evidence="1">
    <location>
        <begin position="870"/>
        <end position="909"/>
    </location>
</feature>
<dbReference type="PANTHER" id="PTHR16199:SF4">
    <property type="entry name" value="CONDENSIN-2 COMPLEX SUBUNIT G2"/>
    <property type="match status" value="1"/>
</dbReference>
<feature type="region of interest" description="Disordered" evidence="1">
    <location>
        <begin position="614"/>
        <end position="636"/>
    </location>
</feature>
<organism evidence="2">
    <name type="scientific">Chromera velia CCMP2878</name>
    <dbReference type="NCBI Taxonomy" id="1169474"/>
    <lineage>
        <taxon>Eukaryota</taxon>
        <taxon>Sar</taxon>
        <taxon>Alveolata</taxon>
        <taxon>Colpodellida</taxon>
        <taxon>Chromeraceae</taxon>
        <taxon>Chromera</taxon>
    </lineage>
</organism>
<dbReference type="GO" id="GO:0005634">
    <property type="term" value="C:nucleus"/>
    <property type="evidence" value="ECO:0007669"/>
    <property type="project" value="InterPro"/>
</dbReference>
<dbReference type="InterPro" id="IPR016024">
    <property type="entry name" value="ARM-type_fold"/>
</dbReference>
<evidence type="ECO:0000256" key="1">
    <source>
        <dbReference type="SAM" id="MobiDB-lite"/>
    </source>
</evidence>
<dbReference type="InterPro" id="IPR024741">
    <property type="entry name" value="Condensin2_G2"/>
</dbReference>
<dbReference type="Pfam" id="PF12422">
    <property type="entry name" value="Condensin2nSMC"/>
    <property type="match status" value="1"/>
</dbReference>
<feature type="compositionally biased region" description="Basic and acidic residues" evidence="1">
    <location>
        <begin position="1062"/>
        <end position="1083"/>
    </location>
</feature>
<feature type="region of interest" description="Disordered" evidence="1">
    <location>
        <begin position="1049"/>
        <end position="1083"/>
    </location>
</feature>
<feature type="region of interest" description="Disordered" evidence="1">
    <location>
        <begin position="1220"/>
        <end position="1271"/>
    </location>
</feature>
<feature type="compositionally biased region" description="Acidic residues" evidence="1">
    <location>
        <begin position="1237"/>
        <end position="1269"/>
    </location>
</feature>